<dbReference type="EnsemblMetazoa" id="XM_038202428.1">
    <property type="protein sequence ID" value="XP_038058356.1"/>
    <property type="gene ID" value="LOC119729724"/>
</dbReference>
<feature type="region of interest" description="Disordered" evidence="3">
    <location>
        <begin position="631"/>
        <end position="664"/>
    </location>
</feature>
<feature type="region of interest" description="Disordered" evidence="3">
    <location>
        <begin position="1"/>
        <end position="141"/>
    </location>
</feature>
<dbReference type="Proteomes" id="UP000887568">
    <property type="component" value="Unplaced"/>
</dbReference>
<dbReference type="GO" id="GO:0031267">
    <property type="term" value="F:small GTPase binding"/>
    <property type="evidence" value="ECO:0007669"/>
    <property type="project" value="InterPro"/>
</dbReference>
<organism evidence="5 6">
    <name type="scientific">Patiria miniata</name>
    <name type="common">Bat star</name>
    <name type="synonym">Asterina miniata</name>
    <dbReference type="NCBI Taxonomy" id="46514"/>
    <lineage>
        <taxon>Eukaryota</taxon>
        <taxon>Metazoa</taxon>
        <taxon>Echinodermata</taxon>
        <taxon>Eleutherozoa</taxon>
        <taxon>Asterozoa</taxon>
        <taxon>Asteroidea</taxon>
        <taxon>Valvatacea</taxon>
        <taxon>Valvatida</taxon>
        <taxon>Asterinidae</taxon>
        <taxon>Patiria</taxon>
    </lineage>
</organism>
<dbReference type="AlphaFoldDB" id="A0A914A4P7"/>
<dbReference type="OrthoDB" id="10033734at2759"/>
<dbReference type="PROSITE" id="PS50238">
    <property type="entry name" value="RHOGAP"/>
    <property type="match status" value="1"/>
</dbReference>
<dbReference type="InterPro" id="IPR000198">
    <property type="entry name" value="RhoGAP_dom"/>
</dbReference>
<feature type="region of interest" description="Disordered" evidence="3">
    <location>
        <begin position="432"/>
        <end position="543"/>
    </location>
</feature>
<dbReference type="FunFam" id="1.10.555.10:FF:000027">
    <property type="entry name" value="RalA-binding protein 1"/>
    <property type="match status" value="1"/>
</dbReference>
<accession>A0A914A4P7</accession>
<feature type="compositionally biased region" description="Low complexity" evidence="3">
    <location>
        <begin position="643"/>
        <end position="656"/>
    </location>
</feature>
<dbReference type="GO" id="GO:0005096">
    <property type="term" value="F:GTPase activator activity"/>
    <property type="evidence" value="ECO:0007669"/>
    <property type="project" value="UniProtKB-KW"/>
</dbReference>
<keyword evidence="1" id="KW-0343">GTPase activation</keyword>
<keyword evidence="6" id="KW-1185">Reference proteome</keyword>
<protein>
    <recommendedName>
        <fullName evidence="4">Rho-GAP domain-containing protein</fullName>
    </recommendedName>
</protein>
<dbReference type="Pfam" id="PF00620">
    <property type="entry name" value="RhoGAP"/>
    <property type="match status" value="1"/>
</dbReference>
<evidence type="ECO:0000256" key="3">
    <source>
        <dbReference type="SAM" id="MobiDB-lite"/>
    </source>
</evidence>
<name>A0A914A4P7_PATMI</name>
<dbReference type="RefSeq" id="XP_038058356.1">
    <property type="nucleotide sequence ID" value="XM_038202428.1"/>
</dbReference>
<proteinExistence type="predicted"/>
<feature type="compositionally biased region" description="Basic residues" evidence="3">
    <location>
        <begin position="73"/>
        <end position="85"/>
    </location>
</feature>
<sequence>MSFDPEQVNEAKFPGLSGSMQDENEFSQDSECSDRELFKSKDKKKDKKKDKERGYKTFEPMETHSEDDDERGKKKRNSIFSRKSKTPKEKHKDKDKEPPADEKHREKEMKAEKKRSKSKEREAKKERTRSKEREKFGRKKAHTISTVPATKPAQSVEVKPVFGIPLAEAVEHSKMYDGIELPKIVRECIDFIEEHGMSHAGIYRLSGVKSKVELLRGCYNRNEEVDLRGQDPNNVSSLLKQYLRELPEPPLTKTLGPKLEEAAAIADIKVRLPTFQRLLQLLPKCNYALLSWLVVHLAHVLQNEAETKMTIQNISIVMCPTLHISHRVLNLLFTNWKTLFKGVQIKRCPKPLKWDATENRLELPENPAALEEELQRQEAILAKMHDDLNKGLADKSTEEHLWEVQRIVTQLKRKLRVSRRISETRIAAIEKEKEREKEKEKEKEREKEKHKEMEKAKEAKAVGEQDAQKTKEETEDIQTEEIKTEQEETGQDKEEVKSADRLSQDRTPKKRQAPRAPADVQPSADEETPAKTAEPEDIPQVEIEIEETEEDAVFVETAEEDVKEVEDAEEAMKIDEAKKLEDENLEMIRLLLLSQAEVLAEQEELQAIHTELLKRIEAEKQEVARLKEEIAEAHSQAHHRSYSVDSTDSLMSSESSTDSDDDDDTELQAILNKLIRENQELERKNTQLSHDIHNEREACVELKVQIKLRQHPYYQMEPSSIQSVKDVQARERELESFVKTEREVESDSEVVVTSGEVKRGRRKSQSNPNVAGPMTLVTGTRQETDIEKERSGASGGEKAKDAPRARRLERETSV</sequence>
<dbReference type="Gene3D" id="1.10.555.10">
    <property type="entry name" value="Rho GTPase activation protein"/>
    <property type="match status" value="1"/>
</dbReference>
<dbReference type="CTD" id="10928"/>
<dbReference type="InterPro" id="IPR008936">
    <property type="entry name" value="Rho_GTPase_activation_prot"/>
</dbReference>
<feature type="compositionally biased region" description="Basic and acidic residues" evidence="3">
    <location>
        <begin position="49"/>
        <end position="64"/>
    </location>
</feature>
<dbReference type="Gene3D" id="1.20.58.90">
    <property type="match status" value="1"/>
</dbReference>
<feature type="compositionally biased region" description="Basic and acidic residues" evidence="3">
    <location>
        <begin position="480"/>
        <end position="507"/>
    </location>
</feature>
<dbReference type="GO" id="GO:0007264">
    <property type="term" value="P:small GTPase-mediated signal transduction"/>
    <property type="evidence" value="ECO:0007669"/>
    <property type="project" value="InterPro"/>
</dbReference>
<evidence type="ECO:0000313" key="6">
    <source>
        <dbReference type="Proteomes" id="UP000887568"/>
    </source>
</evidence>
<dbReference type="InterPro" id="IPR049041">
    <property type="entry name" value="RalBP1-like_Ral-bd"/>
</dbReference>
<keyword evidence="2" id="KW-0175">Coiled coil</keyword>
<dbReference type="PANTHER" id="PTHR12783">
    <property type="entry name" value="RALA BINDING PROTEIN 1 RALBP1"/>
    <property type="match status" value="1"/>
</dbReference>
<feature type="coiled-coil region" evidence="2">
    <location>
        <begin position="664"/>
        <end position="698"/>
    </location>
</feature>
<dbReference type="OMA" id="LMHYKRL"/>
<dbReference type="SMART" id="SM00324">
    <property type="entry name" value="RhoGAP"/>
    <property type="match status" value="1"/>
</dbReference>
<dbReference type="PANTHER" id="PTHR12783:SF5">
    <property type="entry name" value="RALA-BINDING PROTEIN 1"/>
    <property type="match status" value="1"/>
</dbReference>
<feature type="compositionally biased region" description="Basic and acidic residues" evidence="3">
    <location>
        <begin position="432"/>
        <end position="472"/>
    </location>
</feature>
<feature type="compositionally biased region" description="Basic and acidic residues" evidence="3">
    <location>
        <begin position="119"/>
        <end position="135"/>
    </location>
</feature>
<evidence type="ECO:0000256" key="2">
    <source>
        <dbReference type="SAM" id="Coils"/>
    </source>
</evidence>
<reference evidence="5" key="1">
    <citation type="submission" date="2022-11" db="UniProtKB">
        <authorList>
            <consortium name="EnsemblMetazoa"/>
        </authorList>
    </citation>
    <scope>IDENTIFICATION</scope>
</reference>
<feature type="compositionally biased region" description="Basic and acidic residues" evidence="3">
    <location>
        <begin position="782"/>
        <end position="814"/>
    </location>
</feature>
<feature type="compositionally biased region" description="Basic and acidic residues" evidence="3">
    <location>
        <begin position="86"/>
        <end position="111"/>
    </location>
</feature>
<dbReference type="SUPFAM" id="SSF48350">
    <property type="entry name" value="GTPase activation domain, GAP"/>
    <property type="match status" value="1"/>
</dbReference>
<evidence type="ECO:0000256" key="1">
    <source>
        <dbReference type="ARBA" id="ARBA00022468"/>
    </source>
</evidence>
<dbReference type="Pfam" id="PF20924">
    <property type="entry name" value="RLIP76_Ral-bd"/>
    <property type="match status" value="1"/>
</dbReference>
<dbReference type="InterPro" id="IPR039767">
    <property type="entry name" value="RALBP1"/>
</dbReference>
<evidence type="ECO:0000259" key="4">
    <source>
        <dbReference type="PROSITE" id="PS50238"/>
    </source>
</evidence>
<evidence type="ECO:0000313" key="5">
    <source>
        <dbReference type="EnsemblMetazoa" id="XP_038058356.1"/>
    </source>
</evidence>
<feature type="region of interest" description="Disordered" evidence="3">
    <location>
        <begin position="746"/>
        <end position="814"/>
    </location>
</feature>
<feature type="domain" description="Rho-GAP" evidence="4">
    <location>
        <begin position="164"/>
        <end position="381"/>
    </location>
</feature>
<dbReference type="GeneID" id="119729724"/>